<dbReference type="EMBL" id="PGFJ01000001">
    <property type="protein sequence ID" value="PJJ83801.1"/>
    <property type="molecule type" value="Genomic_DNA"/>
</dbReference>
<proteinExistence type="predicted"/>
<dbReference type="PROSITE" id="PS50164">
    <property type="entry name" value="GIY_YIG"/>
    <property type="match status" value="1"/>
</dbReference>
<dbReference type="InterPro" id="IPR000305">
    <property type="entry name" value="GIY-YIG_endonuc"/>
</dbReference>
<dbReference type="SUPFAM" id="SSF82771">
    <property type="entry name" value="GIY-YIG endonuclease"/>
    <property type="match status" value="1"/>
</dbReference>
<reference evidence="3 4" key="1">
    <citation type="submission" date="2017-11" db="EMBL/GenBank/DDBJ databases">
        <title>Genomic Encyclopedia of Archaeal and Bacterial Type Strains, Phase II (KMG-II): From Individual Species to Whole Genera.</title>
        <authorList>
            <person name="Goeker M."/>
        </authorList>
    </citation>
    <scope>NUCLEOTIDE SEQUENCE [LARGE SCALE GENOMIC DNA]</scope>
    <source>
        <strain evidence="3 4">DSM 28175</strain>
    </source>
</reference>
<dbReference type="Gene3D" id="3.40.1440.10">
    <property type="entry name" value="GIY-YIG endonuclease"/>
    <property type="match status" value="1"/>
</dbReference>
<dbReference type="Pfam" id="PF01541">
    <property type="entry name" value="GIY-YIG"/>
    <property type="match status" value="1"/>
</dbReference>
<feature type="transmembrane region" description="Helical" evidence="1">
    <location>
        <begin position="71"/>
        <end position="90"/>
    </location>
</feature>
<dbReference type="RefSeq" id="WP_317044565.1">
    <property type="nucleotide sequence ID" value="NZ_PGFJ01000001.1"/>
</dbReference>
<feature type="transmembrane region" description="Helical" evidence="1">
    <location>
        <begin position="44"/>
        <end position="64"/>
    </location>
</feature>
<keyword evidence="1" id="KW-0472">Membrane</keyword>
<feature type="domain" description="GIY-YIG" evidence="2">
    <location>
        <begin position="118"/>
        <end position="172"/>
    </location>
</feature>
<evidence type="ECO:0000256" key="1">
    <source>
        <dbReference type="SAM" id="Phobius"/>
    </source>
</evidence>
<evidence type="ECO:0000313" key="4">
    <source>
        <dbReference type="Proteomes" id="UP000242687"/>
    </source>
</evidence>
<dbReference type="Proteomes" id="UP000242687">
    <property type="component" value="Unassembled WGS sequence"/>
</dbReference>
<name>A0A2H9VSK1_9SPHI</name>
<comment type="caution">
    <text evidence="3">The sequence shown here is derived from an EMBL/GenBank/DDBJ whole genome shotgun (WGS) entry which is preliminary data.</text>
</comment>
<keyword evidence="4" id="KW-1185">Reference proteome</keyword>
<dbReference type="InterPro" id="IPR035901">
    <property type="entry name" value="GIY-YIG_endonuc_sf"/>
</dbReference>
<gene>
    <name evidence="3" type="ORF">CLV57_0795</name>
</gene>
<accession>A0A2H9VSK1</accession>
<dbReference type="AlphaFoldDB" id="A0A2H9VSK1"/>
<keyword evidence="1" id="KW-0812">Transmembrane</keyword>
<evidence type="ECO:0000313" key="3">
    <source>
        <dbReference type="EMBL" id="PJJ83801.1"/>
    </source>
</evidence>
<protein>
    <submittedName>
        <fullName evidence="3">GIY-YIG catalytic domain-containing protein</fullName>
    </submittedName>
</protein>
<organism evidence="3 4">
    <name type="scientific">Mucilaginibacter auburnensis</name>
    <dbReference type="NCBI Taxonomy" id="1457233"/>
    <lineage>
        <taxon>Bacteria</taxon>
        <taxon>Pseudomonadati</taxon>
        <taxon>Bacteroidota</taxon>
        <taxon>Sphingobacteriia</taxon>
        <taxon>Sphingobacteriales</taxon>
        <taxon>Sphingobacteriaceae</taxon>
        <taxon>Mucilaginibacter</taxon>
    </lineage>
</organism>
<sequence length="172" mass="19951">MLYSCGSTVIALSVVLLSLSKHRQQYTITFLWVYATYLHRGPYHGSTELTMTSVIALSVVMLSLSKHRQRHVMIVYGFMLHTCIGVRIMVRHAHHDISLYFHTELVQTHKLYISYYMKTYFVYILLCSDESYYTGVTNNIDIRFSQHAEGINPTCYTYKKATAETGVLRNVY</sequence>
<keyword evidence="1" id="KW-1133">Transmembrane helix</keyword>
<evidence type="ECO:0000259" key="2">
    <source>
        <dbReference type="PROSITE" id="PS50164"/>
    </source>
</evidence>